<feature type="non-terminal residue" evidence="4">
    <location>
        <position position="136"/>
    </location>
</feature>
<keyword evidence="3" id="KW-0732">Signal</keyword>
<accession>A0ABN8LR55</accession>
<protein>
    <recommendedName>
        <fullName evidence="6">Apolipoprotein L3</fullName>
    </recommendedName>
</protein>
<evidence type="ECO:0000256" key="3">
    <source>
        <dbReference type="SAM" id="SignalP"/>
    </source>
</evidence>
<gene>
    <name evidence="4" type="ORF">PEVE_00041054</name>
</gene>
<feature type="coiled-coil region" evidence="1">
    <location>
        <begin position="32"/>
        <end position="69"/>
    </location>
</feature>
<reference evidence="4 5" key="1">
    <citation type="submission" date="2022-05" db="EMBL/GenBank/DDBJ databases">
        <authorList>
            <consortium name="Genoscope - CEA"/>
            <person name="William W."/>
        </authorList>
    </citation>
    <scope>NUCLEOTIDE SEQUENCE [LARGE SCALE GENOMIC DNA]</scope>
</reference>
<sequence>MTGGAAAPLLGVGTALGVTAACTNLGTSAVEAKLNSNIIKEAERAVEEANRTIQKVKNQINELREVKSKFPSSAIHNVAKASTKSTGAFIIGVSVVFLIVDIIDLNYKVRDIVKNKGSGAARVFRGKANEYEAILK</sequence>
<proteinExistence type="predicted"/>
<dbReference type="EMBL" id="CALNXI010000077">
    <property type="protein sequence ID" value="CAH3018061.1"/>
    <property type="molecule type" value="Genomic_DNA"/>
</dbReference>
<feature type="chain" id="PRO_5046845899" description="Apolipoprotein L3" evidence="3">
    <location>
        <begin position="22"/>
        <end position="136"/>
    </location>
</feature>
<keyword evidence="2" id="KW-0812">Transmembrane</keyword>
<evidence type="ECO:0000313" key="4">
    <source>
        <dbReference type="EMBL" id="CAH3018061.1"/>
    </source>
</evidence>
<name>A0ABN8LR55_9CNID</name>
<feature type="signal peptide" evidence="3">
    <location>
        <begin position="1"/>
        <end position="21"/>
    </location>
</feature>
<keyword evidence="2" id="KW-0472">Membrane</keyword>
<feature type="transmembrane region" description="Helical" evidence="2">
    <location>
        <begin position="87"/>
        <end position="107"/>
    </location>
</feature>
<evidence type="ECO:0000256" key="1">
    <source>
        <dbReference type="SAM" id="Coils"/>
    </source>
</evidence>
<evidence type="ECO:0000256" key="2">
    <source>
        <dbReference type="SAM" id="Phobius"/>
    </source>
</evidence>
<evidence type="ECO:0000313" key="5">
    <source>
        <dbReference type="Proteomes" id="UP001159427"/>
    </source>
</evidence>
<keyword evidence="5" id="KW-1185">Reference proteome</keyword>
<keyword evidence="2" id="KW-1133">Transmembrane helix</keyword>
<keyword evidence="1" id="KW-0175">Coiled coil</keyword>
<organism evidence="4 5">
    <name type="scientific">Porites evermanni</name>
    <dbReference type="NCBI Taxonomy" id="104178"/>
    <lineage>
        <taxon>Eukaryota</taxon>
        <taxon>Metazoa</taxon>
        <taxon>Cnidaria</taxon>
        <taxon>Anthozoa</taxon>
        <taxon>Hexacorallia</taxon>
        <taxon>Scleractinia</taxon>
        <taxon>Fungiina</taxon>
        <taxon>Poritidae</taxon>
        <taxon>Porites</taxon>
    </lineage>
</organism>
<dbReference type="Proteomes" id="UP001159427">
    <property type="component" value="Unassembled WGS sequence"/>
</dbReference>
<evidence type="ECO:0008006" key="6">
    <source>
        <dbReference type="Google" id="ProtNLM"/>
    </source>
</evidence>
<comment type="caution">
    <text evidence="4">The sequence shown here is derived from an EMBL/GenBank/DDBJ whole genome shotgun (WGS) entry which is preliminary data.</text>
</comment>